<comment type="caution">
    <text evidence="1">The sequence shown here is derived from an EMBL/GenBank/DDBJ whole genome shotgun (WGS) entry which is preliminary data.</text>
</comment>
<gene>
    <name evidence="1" type="ORF">A3A48_03960</name>
</gene>
<dbReference type="EMBL" id="MFBN01000053">
    <property type="protein sequence ID" value="OGD94030.1"/>
    <property type="molecule type" value="Genomic_DNA"/>
</dbReference>
<reference evidence="1 2" key="1">
    <citation type="journal article" date="2016" name="Nat. Commun.">
        <title>Thousands of microbial genomes shed light on interconnected biogeochemical processes in an aquifer system.</title>
        <authorList>
            <person name="Anantharaman K."/>
            <person name="Brown C.T."/>
            <person name="Hug L.A."/>
            <person name="Sharon I."/>
            <person name="Castelle C.J."/>
            <person name="Probst A.J."/>
            <person name="Thomas B.C."/>
            <person name="Singh A."/>
            <person name="Wilkins M.J."/>
            <person name="Karaoz U."/>
            <person name="Brodie E.L."/>
            <person name="Williams K.H."/>
            <person name="Hubbard S.S."/>
            <person name="Banfield J.F."/>
        </authorList>
    </citation>
    <scope>NUCLEOTIDE SEQUENCE [LARGE SCALE GENOMIC DNA]</scope>
</reference>
<evidence type="ECO:0000313" key="1">
    <source>
        <dbReference type="EMBL" id="OGD94030.1"/>
    </source>
</evidence>
<name>A0A1F5GQ66_9BACT</name>
<protein>
    <submittedName>
        <fullName evidence="1">Uncharacterized protein</fullName>
    </submittedName>
</protein>
<organism evidence="1 2">
    <name type="scientific">Candidatus Curtissbacteria bacterium RIFCSPLOWO2_01_FULL_37_9</name>
    <dbReference type="NCBI Taxonomy" id="1797724"/>
    <lineage>
        <taxon>Bacteria</taxon>
        <taxon>Candidatus Curtissiibacteriota</taxon>
    </lineage>
</organism>
<accession>A0A1F5GQ66</accession>
<dbReference type="AlphaFoldDB" id="A0A1F5GQ66"/>
<sequence>MYGFLENGEKYICVIPKKLAETTMNIDLKEVTLAVKWGGYNPITDKNIWSDSLRSPDLVLYNTPIQLKTTLETVKQALPSIKFKHLHAAAMEDHPFQSLFVKVGNSHPIHAVNHFGNKNILDALDVIRKDSAVMDDVFLLENKKTVNNLMALWMGLFWEVDWVETMIDKETPHFRKKV</sequence>
<proteinExistence type="predicted"/>
<evidence type="ECO:0000313" key="2">
    <source>
        <dbReference type="Proteomes" id="UP000178336"/>
    </source>
</evidence>
<dbReference type="Proteomes" id="UP000178336">
    <property type="component" value="Unassembled WGS sequence"/>
</dbReference>